<dbReference type="Pfam" id="PF00605">
    <property type="entry name" value="IRF"/>
    <property type="match status" value="1"/>
</dbReference>
<comment type="subcellular location">
    <subcellularLocation>
        <location evidence="1">Nucleus</location>
    </subcellularLocation>
</comment>
<dbReference type="GO" id="GO:0005634">
    <property type="term" value="C:nucleus"/>
    <property type="evidence" value="ECO:0007669"/>
    <property type="project" value="UniProtKB-SubCell"/>
</dbReference>
<protein>
    <recommendedName>
        <fullName evidence="10">IRF tryptophan pentad repeat domain-containing protein</fullName>
    </recommendedName>
</protein>
<evidence type="ECO:0000256" key="3">
    <source>
        <dbReference type="ARBA" id="ARBA00022843"/>
    </source>
</evidence>
<evidence type="ECO:0000313" key="11">
    <source>
        <dbReference type="EMBL" id="KAK2170473.1"/>
    </source>
</evidence>
<dbReference type="Gene3D" id="1.10.10.10">
    <property type="entry name" value="Winged helix-like DNA-binding domain superfamily/Winged helix DNA-binding domain"/>
    <property type="match status" value="1"/>
</dbReference>
<dbReference type="PANTHER" id="PTHR11949:SF17">
    <property type="entry name" value="IRF TRYPTOPHAN PENTAD REPEAT DOMAIN-CONTAINING PROTEIN"/>
    <property type="match status" value="1"/>
</dbReference>
<dbReference type="EMBL" id="JAODUO010001151">
    <property type="protein sequence ID" value="KAK2170473.1"/>
    <property type="molecule type" value="Genomic_DNA"/>
</dbReference>
<dbReference type="SUPFAM" id="SSF46785">
    <property type="entry name" value="Winged helix' DNA-binding domain"/>
    <property type="match status" value="1"/>
</dbReference>
<evidence type="ECO:0000256" key="4">
    <source>
        <dbReference type="ARBA" id="ARBA00023015"/>
    </source>
</evidence>
<keyword evidence="7" id="KW-0804">Transcription</keyword>
<dbReference type="InterPro" id="IPR019817">
    <property type="entry name" value="Interferon_reg_fac_CS"/>
</dbReference>
<keyword evidence="3" id="KW-0832">Ubl conjugation</keyword>
<feature type="region of interest" description="Disordered" evidence="9">
    <location>
        <begin position="73"/>
        <end position="108"/>
    </location>
</feature>
<dbReference type="GO" id="GO:0002376">
    <property type="term" value="P:immune system process"/>
    <property type="evidence" value="ECO:0007669"/>
    <property type="project" value="TreeGrafter"/>
</dbReference>
<evidence type="ECO:0000259" key="10">
    <source>
        <dbReference type="PROSITE" id="PS51507"/>
    </source>
</evidence>
<evidence type="ECO:0000256" key="9">
    <source>
        <dbReference type="SAM" id="MobiDB-lite"/>
    </source>
</evidence>
<dbReference type="FunFam" id="1.10.10.10:FF:000065">
    <property type="entry name" value="Interferon regulatory factor"/>
    <property type="match status" value="1"/>
</dbReference>
<dbReference type="InterPro" id="IPR036388">
    <property type="entry name" value="WH-like_DNA-bd_sf"/>
</dbReference>
<dbReference type="PRINTS" id="PR00267">
    <property type="entry name" value="INTFRNREGFCT"/>
</dbReference>
<dbReference type="SMART" id="SM00348">
    <property type="entry name" value="IRF"/>
    <property type="match status" value="1"/>
</dbReference>
<comment type="caution">
    <text evidence="11">The sequence shown here is derived from an EMBL/GenBank/DDBJ whole genome shotgun (WGS) entry which is preliminary data.</text>
</comment>
<dbReference type="InterPro" id="IPR036390">
    <property type="entry name" value="WH_DNA-bd_sf"/>
</dbReference>
<keyword evidence="5" id="KW-0238">DNA-binding</keyword>
<feature type="region of interest" description="Disordered" evidence="9">
    <location>
        <begin position="229"/>
        <end position="256"/>
    </location>
</feature>
<evidence type="ECO:0000256" key="6">
    <source>
        <dbReference type="ARBA" id="ARBA00023159"/>
    </source>
</evidence>
<dbReference type="GO" id="GO:0000978">
    <property type="term" value="F:RNA polymerase II cis-regulatory region sequence-specific DNA binding"/>
    <property type="evidence" value="ECO:0007669"/>
    <property type="project" value="TreeGrafter"/>
</dbReference>
<dbReference type="Proteomes" id="UP001209878">
    <property type="component" value="Unassembled WGS sequence"/>
</dbReference>
<keyword evidence="4" id="KW-0805">Transcription regulation</keyword>
<name>A0AAD9KH72_RIDPI</name>
<sequence>MCLPPNRCAATRDEDLAGQKPITVNSSEVQLPGNRSCMYRLGLLPAPYKVTHQTTMAQTMLKVKSDVESGVESLSGDSDYCPSNDGSYSEPSSRSKRRRRSRNQASSEAQCRTLMRQWLLELIDEGRIQGLYWVDDNKTLVHIPWLHASRHTFDTDKDSTLFRLWAIHSGKYVPGQDMPDPKRWKANFRCALNSLSDVHEVKAQSCKKGHDAYKVYRFDVDKQRLAKKRPCPSSVQKSVVNADRKEHTKAKKLKTASGASRPAVARWLNQQHSDNYSDTYNDITGDEFGDTGTETEVSSVDGCDVAGVYDTAMKVAHEETVVSSNTTYPTDDVNLADIPLTVEEFSPRAPVLQSDVYETLCSYSSEACGSPLGSDTHSTDSGLSGSLTDESITEMMDEWQSGGSCGSYFVQLTSVNISIAAENDYNFDDTALAQPF</sequence>
<dbReference type="PROSITE" id="PS51507">
    <property type="entry name" value="IRF_2"/>
    <property type="match status" value="1"/>
</dbReference>
<accession>A0AAD9KH72</accession>
<dbReference type="GO" id="GO:0000981">
    <property type="term" value="F:DNA-binding transcription factor activity, RNA polymerase II-specific"/>
    <property type="evidence" value="ECO:0007669"/>
    <property type="project" value="TreeGrafter"/>
</dbReference>
<evidence type="ECO:0000256" key="1">
    <source>
        <dbReference type="ARBA" id="ARBA00004123"/>
    </source>
</evidence>
<keyword evidence="8" id="KW-0539">Nucleus</keyword>
<keyword evidence="12" id="KW-1185">Reference proteome</keyword>
<evidence type="ECO:0000256" key="2">
    <source>
        <dbReference type="ARBA" id="ARBA00022499"/>
    </source>
</evidence>
<dbReference type="PANTHER" id="PTHR11949">
    <property type="entry name" value="INTERFERON REGULATORY FACTOR"/>
    <property type="match status" value="1"/>
</dbReference>
<dbReference type="CDD" id="cd00103">
    <property type="entry name" value="IRF"/>
    <property type="match status" value="1"/>
</dbReference>
<dbReference type="InterPro" id="IPR001346">
    <property type="entry name" value="Interferon_reg_fact_DNA-bd_dom"/>
</dbReference>
<feature type="domain" description="IRF tryptophan pentad repeat" evidence="10">
    <location>
        <begin position="112"/>
        <end position="220"/>
    </location>
</feature>
<organism evidence="11 12">
    <name type="scientific">Ridgeia piscesae</name>
    <name type="common">Tubeworm</name>
    <dbReference type="NCBI Taxonomy" id="27915"/>
    <lineage>
        <taxon>Eukaryota</taxon>
        <taxon>Metazoa</taxon>
        <taxon>Spiralia</taxon>
        <taxon>Lophotrochozoa</taxon>
        <taxon>Annelida</taxon>
        <taxon>Polychaeta</taxon>
        <taxon>Sedentaria</taxon>
        <taxon>Canalipalpata</taxon>
        <taxon>Sabellida</taxon>
        <taxon>Siboglinidae</taxon>
        <taxon>Ridgeia</taxon>
    </lineage>
</organism>
<gene>
    <name evidence="11" type="ORF">NP493_1153g00010</name>
</gene>
<keyword evidence="6" id="KW-0010">Activator</keyword>
<reference evidence="11" key="1">
    <citation type="journal article" date="2023" name="Mol. Biol. Evol.">
        <title>Third-Generation Sequencing Reveals the Adaptive Role of the Epigenome in Three Deep-Sea Polychaetes.</title>
        <authorList>
            <person name="Perez M."/>
            <person name="Aroh O."/>
            <person name="Sun Y."/>
            <person name="Lan Y."/>
            <person name="Juniper S.K."/>
            <person name="Young C.R."/>
            <person name="Angers B."/>
            <person name="Qian P.Y."/>
        </authorList>
    </citation>
    <scope>NUCLEOTIDE SEQUENCE</scope>
    <source>
        <strain evidence="11">R07B-5</strain>
    </source>
</reference>
<proteinExistence type="predicted"/>
<evidence type="ECO:0000313" key="12">
    <source>
        <dbReference type="Proteomes" id="UP001209878"/>
    </source>
</evidence>
<dbReference type="AlphaFoldDB" id="A0AAD9KH72"/>
<evidence type="ECO:0000256" key="7">
    <source>
        <dbReference type="ARBA" id="ARBA00023163"/>
    </source>
</evidence>
<evidence type="ECO:0000256" key="5">
    <source>
        <dbReference type="ARBA" id="ARBA00023125"/>
    </source>
</evidence>
<evidence type="ECO:0000256" key="8">
    <source>
        <dbReference type="ARBA" id="ARBA00023242"/>
    </source>
</evidence>
<keyword evidence="2" id="KW-1017">Isopeptide bond</keyword>
<dbReference type="PROSITE" id="PS00601">
    <property type="entry name" value="IRF_1"/>
    <property type="match status" value="1"/>
</dbReference>